<dbReference type="InterPro" id="IPR018060">
    <property type="entry name" value="HTH_AraC"/>
</dbReference>
<name>A0ABT4DW19_9BACL</name>
<sequence length="232" mass="26817">MESAIHILRELQLLLWEDGQPSSGFTVEAPTLLAALGEAVVSFGGQSCTLIDGEMLFLRAGESVTLQYKGQAAPQIYRIVFDCYQFAERQDDSLLYRVYRDHLPDNGWITDKLPYQALLLLQEMVKQHHLEQARQSGRCHFLLDELLHIVFSNDGSKQELDREPSIKNAFFYIQEHYHMQITRSFIAQMTGFNSSYFSTLFRKQTGWGFSDYLNRMRVDKAKELLLTSDMTE</sequence>
<dbReference type="PANTHER" id="PTHR43280">
    <property type="entry name" value="ARAC-FAMILY TRANSCRIPTIONAL REGULATOR"/>
    <property type="match status" value="1"/>
</dbReference>
<accession>A0ABT4DW19</accession>
<evidence type="ECO:0000313" key="5">
    <source>
        <dbReference type="EMBL" id="MCY9521545.1"/>
    </source>
</evidence>
<organism evidence="5 6">
    <name type="scientific">Paenibacillus apiarius</name>
    <dbReference type="NCBI Taxonomy" id="46240"/>
    <lineage>
        <taxon>Bacteria</taxon>
        <taxon>Bacillati</taxon>
        <taxon>Bacillota</taxon>
        <taxon>Bacilli</taxon>
        <taxon>Bacillales</taxon>
        <taxon>Paenibacillaceae</taxon>
        <taxon>Paenibacillus</taxon>
    </lineage>
</organism>
<gene>
    <name evidence="5" type="ORF">M5X09_18045</name>
</gene>
<proteinExistence type="predicted"/>
<dbReference type="PANTHER" id="PTHR43280:SF2">
    <property type="entry name" value="HTH-TYPE TRANSCRIPTIONAL REGULATOR EXSA"/>
    <property type="match status" value="1"/>
</dbReference>
<evidence type="ECO:0000313" key="6">
    <source>
        <dbReference type="Proteomes" id="UP001207626"/>
    </source>
</evidence>
<keyword evidence="3" id="KW-0804">Transcription</keyword>
<evidence type="ECO:0000256" key="3">
    <source>
        <dbReference type="ARBA" id="ARBA00023163"/>
    </source>
</evidence>
<keyword evidence="6" id="KW-1185">Reference proteome</keyword>
<evidence type="ECO:0000256" key="2">
    <source>
        <dbReference type="ARBA" id="ARBA00023125"/>
    </source>
</evidence>
<keyword evidence="2" id="KW-0238">DNA-binding</keyword>
<dbReference type="Proteomes" id="UP001207626">
    <property type="component" value="Unassembled WGS sequence"/>
</dbReference>
<dbReference type="Gene3D" id="1.10.10.60">
    <property type="entry name" value="Homeodomain-like"/>
    <property type="match status" value="1"/>
</dbReference>
<reference evidence="5 6" key="1">
    <citation type="submission" date="2022-05" db="EMBL/GenBank/DDBJ databases">
        <title>Genome Sequencing of Bee-Associated Microbes.</title>
        <authorList>
            <person name="Dunlap C."/>
        </authorList>
    </citation>
    <scope>NUCLEOTIDE SEQUENCE [LARGE SCALE GENOMIC DNA]</scope>
    <source>
        <strain evidence="5 6">NRRL NRS-1438</strain>
    </source>
</reference>
<comment type="caution">
    <text evidence="5">The sequence shown here is derived from an EMBL/GenBank/DDBJ whole genome shotgun (WGS) entry which is preliminary data.</text>
</comment>
<feature type="domain" description="HTH araC/xylS-type" evidence="4">
    <location>
        <begin position="167"/>
        <end position="232"/>
    </location>
</feature>
<evidence type="ECO:0000259" key="4">
    <source>
        <dbReference type="PROSITE" id="PS01124"/>
    </source>
</evidence>
<keyword evidence="1" id="KW-0805">Transcription regulation</keyword>
<dbReference type="EMBL" id="JAMDLW010000023">
    <property type="protein sequence ID" value="MCY9521545.1"/>
    <property type="molecule type" value="Genomic_DNA"/>
</dbReference>
<evidence type="ECO:0000256" key="1">
    <source>
        <dbReference type="ARBA" id="ARBA00023015"/>
    </source>
</evidence>
<dbReference type="Pfam" id="PF00165">
    <property type="entry name" value="HTH_AraC"/>
    <property type="match status" value="1"/>
</dbReference>
<dbReference type="SUPFAM" id="SSF46689">
    <property type="entry name" value="Homeodomain-like"/>
    <property type="match status" value="1"/>
</dbReference>
<dbReference type="RefSeq" id="WP_268601558.1">
    <property type="nucleotide sequence ID" value="NZ_JAMDLV010000006.1"/>
</dbReference>
<dbReference type="PROSITE" id="PS01124">
    <property type="entry name" value="HTH_ARAC_FAMILY_2"/>
    <property type="match status" value="1"/>
</dbReference>
<dbReference type="InterPro" id="IPR009057">
    <property type="entry name" value="Homeodomain-like_sf"/>
</dbReference>
<protein>
    <submittedName>
        <fullName evidence="5">AraC family transcriptional regulator</fullName>
    </submittedName>
</protein>